<accession>A0A516GRL8</accession>
<protein>
    <submittedName>
        <fullName evidence="1">Uncharacterized protein</fullName>
    </submittedName>
</protein>
<reference evidence="1 2" key="1">
    <citation type="submission" date="2019-07" db="EMBL/GenBank/DDBJ databases">
        <title>Genome sequencing for Formosa sp. PS13.</title>
        <authorList>
            <person name="Park S.-J."/>
        </authorList>
    </citation>
    <scope>NUCLEOTIDE SEQUENCE [LARGE SCALE GENOMIC DNA]</scope>
    <source>
        <strain evidence="1 2">PS13</strain>
    </source>
</reference>
<dbReference type="EMBL" id="CP041637">
    <property type="protein sequence ID" value="QDO94172.1"/>
    <property type="molecule type" value="Genomic_DNA"/>
</dbReference>
<dbReference type="KEGG" id="fop:FNB79_09345"/>
<proteinExistence type="predicted"/>
<dbReference type="Proteomes" id="UP000319209">
    <property type="component" value="Chromosome"/>
</dbReference>
<sequence length="68" mass="8102">MGYRLFLNSNDVALLMGVCDKTAKQYIRDILNEYKIVKRKRISIREYSDYFKVPYDDVLRAVHSKVKI</sequence>
<dbReference type="AlphaFoldDB" id="A0A516GRL8"/>
<evidence type="ECO:0000313" key="2">
    <source>
        <dbReference type="Proteomes" id="UP000319209"/>
    </source>
</evidence>
<gene>
    <name evidence="1" type="ORF">FNB79_09345</name>
</gene>
<organism evidence="1 2">
    <name type="scientific">Formosa sediminum</name>
    <dbReference type="NCBI Taxonomy" id="2594004"/>
    <lineage>
        <taxon>Bacteria</taxon>
        <taxon>Pseudomonadati</taxon>
        <taxon>Bacteroidota</taxon>
        <taxon>Flavobacteriia</taxon>
        <taxon>Flavobacteriales</taxon>
        <taxon>Flavobacteriaceae</taxon>
        <taxon>Formosa</taxon>
    </lineage>
</organism>
<keyword evidence="2" id="KW-1185">Reference proteome</keyword>
<name>A0A516GRL8_9FLAO</name>
<dbReference type="RefSeq" id="WP_143381059.1">
    <property type="nucleotide sequence ID" value="NZ_CP041637.1"/>
</dbReference>
<evidence type="ECO:0000313" key="1">
    <source>
        <dbReference type="EMBL" id="QDO94172.1"/>
    </source>
</evidence>
<dbReference type="OrthoDB" id="1121419at2"/>